<evidence type="ECO:0000259" key="5">
    <source>
        <dbReference type="PROSITE" id="PS50011"/>
    </source>
</evidence>
<feature type="domain" description="Protein kinase" evidence="5">
    <location>
        <begin position="7"/>
        <end position="216"/>
    </location>
</feature>
<comment type="caution">
    <text evidence="6">The sequence shown here is derived from an EMBL/GenBank/DDBJ whole genome shotgun (WGS) entry which is preliminary data.</text>
</comment>
<feature type="region of interest" description="Disordered" evidence="4">
    <location>
        <begin position="206"/>
        <end position="418"/>
    </location>
</feature>
<name>A0ABN1QXW6_9ACTN</name>
<feature type="compositionally biased region" description="Low complexity" evidence="4">
    <location>
        <begin position="216"/>
        <end position="231"/>
    </location>
</feature>
<dbReference type="InterPro" id="IPR011009">
    <property type="entry name" value="Kinase-like_dom_sf"/>
</dbReference>
<feature type="region of interest" description="Disordered" evidence="4">
    <location>
        <begin position="559"/>
        <end position="580"/>
    </location>
</feature>
<keyword evidence="2" id="KW-0547">Nucleotide-binding</keyword>
<dbReference type="Pfam" id="PF00069">
    <property type="entry name" value="Pkinase"/>
    <property type="match status" value="1"/>
</dbReference>
<proteinExistence type="inferred from homology"/>
<evidence type="ECO:0000256" key="4">
    <source>
        <dbReference type="SAM" id="MobiDB-lite"/>
    </source>
</evidence>
<dbReference type="InterPro" id="IPR051931">
    <property type="entry name" value="PAK3-like"/>
</dbReference>
<feature type="compositionally biased region" description="Pro residues" evidence="4">
    <location>
        <begin position="254"/>
        <end position="273"/>
    </location>
</feature>
<evidence type="ECO:0000256" key="3">
    <source>
        <dbReference type="ARBA" id="ARBA00022840"/>
    </source>
</evidence>
<evidence type="ECO:0000313" key="7">
    <source>
        <dbReference type="Proteomes" id="UP001501578"/>
    </source>
</evidence>
<comment type="similarity">
    <text evidence="1">Belongs to the protein kinase superfamily. STE Ser/Thr protein kinase family. STE20 subfamily.</text>
</comment>
<dbReference type="PROSITE" id="PS50011">
    <property type="entry name" value="PROTEIN_KINASE_DOM"/>
    <property type="match status" value="1"/>
</dbReference>
<dbReference type="SMART" id="SM00220">
    <property type="entry name" value="S_TKc"/>
    <property type="match status" value="1"/>
</dbReference>
<feature type="compositionally biased region" description="Low complexity" evidence="4">
    <location>
        <begin position="304"/>
        <end position="318"/>
    </location>
</feature>
<dbReference type="RefSeq" id="WP_343954221.1">
    <property type="nucleotide sequence ID" value="NZ_BAAAHQ010000043.1"/>
</dbReference>
<feature type="compositionally biased region" description="Pro residues" evidence="4">
    <location>
        <begin position="494"/>
        <end position="504"/>
    </location>
</feature>
<keyword evidence="7" id="KW-1185">Reference proteome</keyword>
<protein>
    <recommendedName>
        <fullName evidence="5">Protein kinase domain-containing protein</fullName>
    </recommendedName>
</protein>
<feature type="compositionally biased region" description="Pro residues" evidence="4">
    <location>
        <begin position="372"/>
        <end position="396"/>
    </location>
</feature>
<feature type="compositionally biased region" description="Pro residues" evidence="4">
    <location>
        <begin position="282"/>
        <end position="292"/>
    </location>
</feature>
<dbReference type="PANTHER" id="PTHR45832">
    <property type="entry name" value="SERINE/THREONINE-PROTEIN KINASE SAMKA-RELATED-RELATED"/>
    <property type="match status" value="1"/>
</dbReference>
<feature type="region of interest" description="Disordered" evidence="4">
    <location>
        <begin position="494"/>
        <end position="538"/>
    </location>
</feature>
<accession>A0ABN1QXW6</accession>
<dbReference type="Gene3D" id="3.30.200.20">
    <property type="entry name" value="Phosphorylase Kinase, domain 1"/>
    <property type="match status" value="1"/>
</dbReference>
<dbReference type="EMBL" id="BAAAHQ010000043">
    <property type="protein sequence ID" value="GAA0949014.1"/>
    <property type="molecule type" value="Genomic_DNA"/>
</dbReference>
<evidence type="ECO:0000256" key="1">
    <source>
        <dbReference type="ARBA" id="ARBA00008874"/>
    </source>
</evidence>
<reference evidence="6 7" key="1">
    <citation type="journal article" date="2019" name="Int. J. Syst. Evol. Microbiol.">
        <title>The Global Catalogue of Microorganisms (GCM) 10K type strain sequencing project: providing services to taxonomists for standard genome sequencing and annotation.</title>
        <authorList>
            <consortium name="The Broad Institute Genomics Platform"/>
            <consortium name="The Broad Institute Genome Sequencing Center for Infectious Disease"/>
            <person name="Wu L."/>
            <person name="Ma J."/>
        </authorList>
    </citation>
    <scope>NUCLEOTIDE SEQUENCE [LARGE SCALE GENOMIC DNA]</scope>
    <source>
        <strain evidence="6 7">JCM 11136</strain>
    </source>
</reference>
<feature type="compositionally biased region" description="Low complexity" evidence="4">
    <location>
        <begin position="241"/>
        <end position="253"/>
    </location>
</feature>
<feature type="compositionally biased region" description="Low complexity" evidence="4">
    <location>
        <begin position="353"/>
        <end position="366"/>
    </location>
</feature>
<dbReference type="InterPro" id="IPR000719">
    <property type="entry name" value="Prot_kinase_dom"/>
</dbReference>
<gene>
    <name evidence="6" type="ORF">GCM10009560_66860</name>
</gene>
<dbReference type="Proteomes" id="UP001501578">
    <property type="component" value="Unassembled WGS sequence"/>
</dbReference>
<feature type="compositionally biased region" description="Pro residues" evidence="4">
    <location>
        <begin position="333"/>
        <end position="343"/>
    </location>
</feature>
<dbReference type="PANTHER" id="PTHR45832:SF22">
    <property type="entry name" value="SERINE_THREONINE-PROTEIN KINASE SAMKA-RELATED"/>
    <property type="match status" value="1"/>
</dbReference>
<evidence type="ECO:0000313" key="6">
    <source>
        <dbReference type="EMBL" id="GAA0949014.1"/>
    </source>
</evidence>
<evidence type="ECO:0000256" key="2">
    <source>
        <dbReference type="ARBA" id="ARBA00022741"/>
    </source>
</evidence>
<sequence length="722" mass="73208">MKLAGRYRLLNPLGTGAVRLAFDEADHRDVVVRDLRAPLTAEAPRALGLRHVSIVPLLDLVEEWGRSWLVSEFVSGTSLERTVDGRRPLPDVQAARIGICLLEALTAAHAAGIVHGVLNPGKVLLTSTGRVLLTGFGLPHAGMGPSADLWSLAATLHFAVEGRPPGASPASGPDALRSLIRAMLAPAGPPPLNAITETLSTLALHAPTPTSSQPFASHPTPAQPPTSSQPFTPHPAPAQPPTSSQPFAAHSSPVRPPGPRPSAPDPTPPPSPIASPLASPLDTPPHGIPRPPSLASAPHGSAPVRAPSATAPQAAPQPAAVPRPVTPVSSGSPAPPRFKPPYTPAAGTPSPVPDLAPDVAPALPEPETSPRLPDPTAPPSLPLPGTRPPLAAPHPMSPETTSAVPAHGTAPAAWPPPVISAETAPRLTAPPHFGVPPAEVRAAQDPAAFLTTPAAETTAPAIVGVTDAAPPDAPAVDEPASAVPPIVGAPAPAYPPATPAPQHPPVATGPHHSPAGPMPTHHPPTSAGSLGPAVVPPDATDRERASLRHSAGAGLRKILGRRHRPEPQLQEPAVPAEGPTDRALDQVIGATGPLPPAQVAAIGLAVLDQLTALHARGEHHGDIRPGSILLAPTGRAILAPPLMPNGISAYTAPEGATGPWADLWSLGATLFAAVEGLPPAPGAPLTRAGTLASVLYALLSGDPADRPTPWLLRRDLEIIAGG</sequence>
<dbReference type="Gene3D" id="1.10.510.10">
    <property type="entry name" value="Transferase(Phosphotransferase) domain 1"/>
    <property type="match status" value="2"/>
</dbReference>
<keyword evidence="3" id="KW-0067">ATP-binding</keyword>
<organism evidence="6 7">
    <name type="scientific">Nonomuraea longicatena</name>
    <dbReference type="NCBI Taxonomy" id="83682"/>
    <lineage>
        <taxon>Bacteria</taxon>
        <taxon>Bacillati</taxon>
        <taxon>Actinomycetota</taxon>
        <taxon>Actinomycetes</taxon>
        <taxon>Streptosporangiales</taxon>
        <taxon>Streptosporangiaceae</taxon>
        <taxon>Nonomuraea</taxon>
    </lineage>
</organism>
<dbReference type="SUPFAM" id="SSF56112">
    <property type="entry name" value="Protein kinase-like (PK-like)"/>
    <property type="match status" value="2"/>
</dbReference>